<reference evidence="1 2" key="1">
    <citation type="submission" date="2015-05" db="EMBL/GenBank/DDBJ databases">
        <title>Genome sequences of Pluralibacter gergoviae.</title>
        <authorList>
            <person name="Greninger A.L."/>
            <person name="Miller S."/>
        </authorList>
    </citation>
    <scope>NUCLEOTIDE SEQUENCE [LARGE SCALE GENOMIC DNA]</scope>
    <source>
        <strain evidence="1 2">JS81F13</strain>
    </source>
</reference>
<protein>
    <submittedName>
        <fullName evidence="1">Membrane protein</fullName>
    </submittedName>
</protein>
<dbReference type="Proteomes" id="UP000036196">
    <property type="component" value="Unassembled WGS sequence"/>
</dbReference>
<gene>
    <name evidence="1" type="ORF">ABW06_14245</name>
</gene>
<sequence length="149" mass="16590">MDTTEELGETYFYKGMNNLTAGELFFWVFLEKAQQHFGVEDIVALALIILGQPTLGTRGKPIGSTKGTSILSSNLRRLLDIETGRRLPTLTTGSISRLKFSYVTNLGAFAGRWIPVLGIMYMIGEVSYIAARATMTYNTIARKNDKLWS</sequence>
<dbReference type="EMBL" id="LDZF01000014">
    <property type="protein sequence ID" value="KMK12874.1"/>
    <property type="molecule type" value="Genomic_DNA"/>
</dbReference>
<evidence type="ECO:0000313" key="2">
    <source>
        <dbReference type="Proteomes" id="UP000036196"/>
    </source>
</evidence>
<dbReference type="Pfam" id="PF26636">
    <property type="entry name" value="DUF8209"/>
    <property type="match status" value="1"/>
</dbReference>
<dbReference type="RefSeq" id="WP_045287291.1">
    <property type="nucleotide sequence ID" value="NZ_JZYL01000003.1"/>
</dbReference>
<accession>A0A0F0W3F4</accession>
<dbReference type="AlphaFoldDB" id="A0A0F0W3F4"/>
<comment type="caution">
    <text evidence="1">The sequence shown here is derived from an EMBL/GenBank/DDBJ whole genome shotgun (WGS) entry which is preliminary data.</text>
</comment>
<evidence type="ECO:0000313" key="1">
    <source>
        <dbReference type="EMBL" id="KMK12874.1"/>
    </source>
</evidence>
<proteinExistence type="predicted"/>
<dbReference type="InterPro" id="IPR058064">
    <property type="entry name" value="STM2901-like"/>
</dbReference>
<dbReference type="NCBIfam" id="NF045926">
    <property type="entry name" value="STM2901_fam"/>
    <property type="match status" value="1"/>
</dbReference>
<organism evidence="1 2">
    <name type="scientific">Pluralibacter gergoviae</name>
    <name type="common">Enterobacter gergoviae</name>
    <dbReference type="NCBI Taxonomy" id="61647"/>
    <lineage>
        <taxon>Bacteria</taxon>
        <taxon>Pseudomonadati</taxon>
        <taxon>Pseudomonadota</taxon>
        <taxon>Gammaproteobacteria</taxon>
        <taxon>Enterobacterales</taxon>
        <taxon>Enterobacteriaceae</taxon>
        <taxon>Pluralibacter</taxon>
    </lineage>
</organism>
<dbReference type="PATRIC" id="fig|61647.13.peg.2480"/>
<dbReference type="InterPro" id="IPR058522">
    <property type="entry name" value="DUF8209"/>
</dbReference>
<name>A0A0F0W3F4_PLUGE</name>
<keyword evidence="2" id="KW-1185">Reference proteome</keyword>